<dbReference type="EMBL" id="CP067341">
    <property type="protein sequence ID" value="QQP11145.1"/>
    <property type="molecule type" value="Genomic_DNA"/>
</dbReference>
<keyword evidence="6 7" id="KW-0456">Lyase</keyword>
<feature type="active site" description="Proton donor" evidence="7">
    <location>
        <position position="100"/>
    </location>
</feature>
<dbReference type="InterPro" id="IPR036441">
    <property type="entry name" value="DHquinase_II_sf"/>
</dbReference>
<accession>A0ABX7AMJ0</accession>
<sequence length="147" mass="16295">MKLLCLNGPNLNRLGKREPHIYGHETLDDVKKNVQNLAASLGATVEFRQSNHEGVLVDWVHEAEDEKYDGIIFNPGAYTHTSIALHDAIAGISVPVIEVHISNIHKREAFRHHSYLAPACLGQICGLGTKGYELALRTFIEKENGLC</sequence>
<keyword evidence="9" id="KW-1185">Reference proteome</keyword>
<keyword evidence="7" id="KW-0028">Amino-acid biosynthesis</keyword>
<dbReference type="GO" id="GO:0003855">
    <property type="term" value="F:3-dehydroquinate dehydratase activity"/>
    <property type="evidence" value="ECO:0007669"/>
    <property type="project" value="UniProtKB-EC"/>
</dbReference>
<feature type="binding site" evidence="7">
    <location>
        <position position="111"/>
    </location>
    <ligand>
        <name>substrate</name>
    </ligand>
</feature>
<dbReference type="NCBIfam" id="NF003807">
    <property type="entry name" value="PRK05395.1-4"/>
    <property type="match status" value="1"/>
</dbReference>
<dbReference type="NCBIfam" id="TIGR01088">
    <property type="entry name" value="aroQ"/>
    <property type="match status" value="1"/>
</dbReference>
<name>A0ABX7AMJ0_9BACI</name>
<dbReference type="InterPro" id="IPR018509">
    <property type="entry name" value="DHquinase_II_CS"/>
</dbReference>
<evidence type="ECO:0000256" key="4">
    <source>
        <dbReference type="ARBA" id="ARBA00011193"/>
    </source>
</evidence>
<evidence type="ECO:0000256" key="6">
    <source>
        <dbReference type="ARBA" id="ARBA00023239"/>
    </source>
</evidence>
<dbReference type="PANTHER" id="PTHR21272:SF3">
    <property type="entry name" value="CATABOLIC 3-DEHYDROQUINASE"/>
    <property type="match status" value="1"/>
</dbReference>
<dbReference type="NCBIfam" id="NF003805">
    <property type="entry name" value="PRK05395.1-2"/>
    <property type="match status" value="1"/>
</dbReference>
<comment type="catalytic activity">
    <reaction evidence="1 7">
        <text>3-dehydroquinate = 3-dehydroshikimate + H2O</text>
        <dbReference type="Rhea" id="RHEA:21096"/>
        <dbReference type="ChEBI" id="CHEBI:15377"/>
        <dbReference type="ChEBI" id="CHEBI:16630"/>
        <dbReference type="ChEBI" id="CHEBI:32364"/>
        <dbReference type="EC" id="4.2.1.10"/>
    </reaction>
</comment>
<dbReference type="PANTHER" id="PTHR21272">
    <property type="entry name" value="CATABOLIC 3-DEHYDROQUINASE"/>
    <property type="match status" value="1"/>
</dbReference>
<dbReference type="EC" id="4.2.1.10" evidence="5 7"/>
<dbReference type="Proteomes" id="UP000596049">
    <property type="component" value="Chromosome"/>
</dbReference>
<dbReference type="Gene3D" id="3.40.50.9100">
    <property type="entry name" value="Dehydroquinase, class II"/>
    <property type="match status" value="1"/>
</dbReference>
<dbReference type="Pfam" id="PF01220">
    <property type="entry name" value="DHquinase_II"/>
    <property type="match status" value="1"/>
</dbReference>
<evidence type="ECO:0000256" key="3">
    <source>
        <dbReference type="ARBA" id="ARBA00011037"/>
    </source>
</evidence>
<protein>
    <recommendedName>
        <fullName evidence="5 7">3-dehydroquinate dehydratase</fullName>
        <shortName evidence="7">3-dehydroquinase</shortName>
        <ecNumber evidence="5 7">4.2.1.10</ecNumber>
    </recommendedName>
    <alternativeName>
        <fullName evidence="7">Type II DHQase</fullName>
    </alternativeName>
</protein>
<organism evidence="8 9">
    <name type="scientific">Lysinibacillus agricola</name>
    <dbReference type="NCBI Taxonomy" id="2590012"/>
    <lineage>
        <taxon>Bacteria</taxon>
        <taxon>Bacillati</taxon>
        <taxon>Bacillota</taxon>
        <taxon>Bacilli</taxon>
        <taxon>Bacillales</taxon>
        <taxon>Bacillaceae</taxon>
        <taxon>Lysinibacillus</taxon>
    </lineage>
</organism>
<dbReference type="PROSITE" id="PS01029">
    <property type="entry name" value="DEHYDROQUINASE_II"/>
    <property type="match status" value="1"/>
</dbReference>
<keyword evidence="7" id="KW-0057">Aromatic amino acid biosynthesis</keyword>
<feature type="binding site" evidence="7">
    <location>
        <position position="87"/>
    </location>
    <ligand>
        <name>substrate</name>
    </ligand>
</feature>
<comment type="pathway">
    <text evidence="2 7">Metabolic intermediate biosynthesis; chorismate biosynthesis; chorismate from D-erythrose 4-phosphate and phosphoenolpyruvate: step 3/7.</text>
</comment>
<dbReference type="InterPro" id="IPR001874">
    <property type="entry name" value="DHquinase_II"/>
</dbReference>
<dbReference type="HAMAP" id="MF_00169">
    <property type="entry name" value="AroQ"/>
    <property type="match status" value="1"/>
</dbReference>
<feature type="binding site" evidence="7">
    <location>
        <position position="74"/>
    </location>
    <ligand>
        <name>substrate</name>
    </ligand>
</feature>
<dbReference type="PIRSF" id="PIRSF001399">
    <property type="entry name" value="DHquinase_II"/>
    <property type="match status" value="1"/>
</dbReference>
<comment type="similarity">
    <text evidence="3 7">Belongs to the type-II 3-dehydroquinase family.</text>
</comment>
<evidence type="ECO:0000256" key="2">
    <source>
        <dbReference type="ARBA" id="ARBA00004902"/>
    </source>
</evidence>
<feature type="active site" description="Proton acceptor" evidence="7">
    <location>
        <position position="22"/>
    </location>
</feature>
<feature type="binding site" evidence="7">
    <location>
        <position position="80"/>
    </location>
    <ligand>
        <name>substrate</name>
    </ligand>
</feature>
<reference evidence="8 9" key="1">
    <citation type="submission" date="2020-01" db="EMBL/GenBank/DDBJ databases">
        <authorList>
            <person name="Liu G."/>
            <person name="Liu B."/>
        </authorList>
    </citation>
    <scope>NUCLEOTIDE SEQUENCE [LARGE SCALE GENOMIC DNA]</scope>
    <source>
        <strain evidence="8 9">FJAT-51161</strain>
    </source>
</reference>
<dbReference type="CDD" id="cd00466">
    <property type="entry name" value="DHQase_II"/>
    <property type="match status" value="1"/>
</dbReference>
<proteinExistence type="inferred from homology"/>
<dbReference type="NCBIfam" id="NF003804">
    <property type="entry name" value="PRK05395.1-1"/>
    <property type="match status" value="1"/>
</dbReference>
<evidence type="ECO:0000313" key="9">
    <source>
        <dbReference type="Proteomes" id="UP000596049"/>
    </source>
</evidence>
<evidence type="ECO:0000256" key="5">
    <source>
        <dbReference type="ARBA" id="ARBA00012060"/>
    </source>
</evidence>
<comment type="function">
    <text evidence="7">Catalyzes a trans-dehydration via an enolate intermediate.</text>
</comment>
<dbReference type="NCBIfam" id="NF003806">
    <property type="entry name" value="PRK05395.1-3"/>
    <property type="match status" value="1"/>
</dbReference>
<comment type="subunit">
    <text evidence="4 7">Homododecamer.</text>
</comment>
<dbReference type="RefSeq" id="WP_053597052.1">
    <property type="nucleotide sequence ID" value="NZ_CP067341.1"/>
</dbReference>
<feature type="binding site" evidence="7">
    <location>
        <begin position="101"/>
        <end position="102"/>
    </location>
    <ligand>
        <name>substrate</name>
    </ligand>
</feature>
<feature type="site" description="Transition state stabilizer" evidence="7">
    <location>
        <position position="17"/>
    </location>
</feature>
<evidence type="ECO:0000256" key="1">
    <source>
        <dbReference type="ARBA" id="ARBA00001864"/>
    </source>
</evidence>
<dbReference type="SUPFAM" id="SSF52304">
    <property type="entry name" value="Type II 3-dehydroquinate dehydratase"/>
    <property type="match status" value="1"/>
</dbReference>
<evidence type="ECO:0000256" key="7">
    <source>
        <dbReference type="HAMAP-Rule" id="MF_00169"/>
    </source>
</evidence>
<evidence type="ECO:0000313" key="8">
    <source>
        <dbReference type="EMBL" id="QQP11145.1"/>
    </source>
</evidence>
<gene>
    <name evidence="7 8" type="primary">aroQ</name>
    <name evidence="8" type="ORF">FJQ98_18160</name>
</gene>